<dbReference type="InterPro" id="IPR003673">
    <property type="entry name" value="CoA-Trfase_fam_III"/>
</dbReference>
<proteinExistence type="predicted"/>
<dbReference type="PANTHER" id="PTHR48228:SF5">
    <property type="entry name" value="ALPHA-METHYLACYL-COA RACEMASE"/>
    <property type="match status" value="1"/>
</dbReference>
<dbReference type="InterPro" id="IPR023606">
    <property type="entry name" value="CoA-Trfase_III_dom_1_sf"/>
</dbReference>
<dbReference type="AlphaFoldDB" id="A0A345BW65"/>
<accession>A0A345BW65</accession>
<evidence type="ECO:0000313" key="1">
    <source>
        <dbReference type="EMBL" id="AXF55196.1"/>
    </source>
</evidence>
<name>A0A345BW65_9BACI</name>
<dbReference type="Gene3D" id="3.40.50.10540">
    <property type="entry name" value="Crotonobetainyl-coa:carnitine coa-transferase, domain 1"/>
    <property type="match status" value="2"/>
</dbReference>
<protein>
    <submittedName>
        <fullName evidence="1">CoA transferase</fullName>
    </submittedName>
</protein>
<dbReference type="InterPro" id="IPR050509">
    <property type="entry name" value="CoA-transferase_III"/>
</dbReference>
<keyword evidence="2" id="KW-1185">Reference proteome</keyword>
<dbReference type="InterPro" id="IPR044855">
    <property type="entry name" value="CoA-Trfase_III_dom3_sf"/>
</dbReference>
<sequence>MGVLDGIRILDLTRLLPGPYCTMLMGDYGAEVIKVEQPVIGDYGRNTDPFIEGYSSRHLVLNRNKKSITLDLKSEEGRDIFKDLAKDADVIIEGFRPGVMNKLGLSYDEMSAINPGIVYCSITGYGQDGPYSQLAGHDINYIGYSGVLGLIGEKNGKPVVPGVQIADIGGGSLMSLSGVLMALLHKERTGQGQYVDISMMDGVLSWLSGVAGGYLAANEKPKRGETRLSGQKACYGVYETKDGKYLSVGALEEKFWARLCQLLGKEDFIERLSAPEDEQQEMKQELQRIFLQKNQQEWLTLLKEEETCVGPVYDIDEVFADPQVIAREMMIESEHPALGMLKQIGFPIKFSTEKGDLRRNAPDLGEHNQELLDELGYSPTDIQQFKQKKIV</sequence>
<evidence type="ECO:0000313" key="2">
    <source>
        <dbReference type="Proteomes" id="UP000252100"/>
    </source>
</evidence>
<keyword evidence="1" id="KW-0808">Transferase</keyword>
<dbReference type="GO" id="GO:0016740">
    <property type="term" value="F:transferase activity"/>
    <property type="evidence" value="ECO:0007669"/>
    <property type="project" value="UniProtKB-KW"/>
</dbReference>
<dbReference type="SUPFAM" id="SSF89796">
    <property type="entry name" value="CoA-transferase family III (CaiB/BaiF)"/>
    <property type="match status" value="1"/>
</dbReference>
<gene>
    <name evidence="1" type="ORF">DT065_03620</name>
</gene>
<dbReference type="OrthoDB" id="9797653at2"/>
<dbReference type="KEGG" id="rue:DT065_03620"/>
<organism evidence="1 2">
    <name type="scientific">Salicibibacter kimchii</name>
    <dbReference type="NCBI Taxonomy" id="2099786"/>
    <lineage>
        <taxon>Bacteria</taxon>
        <taxon>Bacillati</taxon>
        <taxon>Bacillota</taxon>
        <taxon>Bacilli</taxon>
        <taxon>Bacillales</taxon>
        <taxon>Bacillaceae</taxon>
        <taxon>Salicibibacter</taxon>
    </lineage>
</organism>
<dbReference type="Proteomes" id="UP000252100">
    <property type="component" value="Chromosome"/>
</dbReference>
<dbReference type="PANTHER" id="PTHR48228">
    <property type="entry name" value="SUCCINYL-COA--D-CITRAMALATE COA-TRANSFERASE"/>
    <property type="match status" value="1"/>
</dbReference>
<dbReference type="EMBL" id="CP031092">
    <property type="protein sequence ID" value="AXF55196.1"/>
    <property type="molecule type" value="Genomic_DNA"/>
</dbReference>
<dbReference type="Pfam" id="PF02515">
    <property type="entry name" value="CoA_transf_3"/>
    <property type="match status" value="1"/>
</dbReference>
<dbReference type="RefSeq" id="WP_114370961.1">
    <property type="nucleotide sequence ID" value="NZ_CP031092.1"/>
</dbReference>
<reference evidence="1 2" key="1">
    <citation type="journal article" date="2018" name="J. Microbiol.">
        <title>Salicibibacter kimchii gen. nov., sp. nov., a moderately halophilic and alkalitolerant bacterium in the family Bacillaceae, isolated from kimchi.</title>
        <authorList>
            <person name="Jang J.Y."/>
            <person name="Oh Y.J."/>
            <person name="Lim S.K."/>
            <person name="Park H.K."/>
            <person name="Lee C."/>
            <person name="Kim J.Y."/>
            <person name="Lee M.A."/>
            <person name="Choi H.J."/>
        </authorList>
    </citation>
    <scope>NUCLEOTIDE SEQUENCE [LARGE SCALE GENOMIC DNA]</scope>
    <source>
        <strain evidence="1 2">NKC1-1</strain>
    </source>
</reference>
<dbReference type="Gene3D" id="3.30.1540.10">
    <property type="entry name" value="formyl-coa transferase, domain 3"/>
    <property type="match status" value="1"/>
</dbReference>